<dbReference type="GO" id="GO:0019843">
    <property type="term" value="F:rRNA binding"/>
    <property type="evidence" value="ECO:0007669"/>
    <property type="project" value="UniProtKB-KW"/>
</dbReference>
<dbReference type="PANTHER" id="PTHR11581:SF0">
    <property type="entry name" value="SMALL RIBOSOMAL SUBUNIT PROTEIN ES4"/>
    <property type="match status" value="1"/>
</dbReference>
<dbReference type="Pfam" id="PF00900">
    <property type="entry name" value="Ribosomal_S4e"/>
    <property type="match status" value="1"/>
</dbReference>
<comment type="similarity">
    <text evidence="1 7">Belongs to the eukaryotic ribosomal protein eS4 family.</text>
</comment>
<dbReference type="EMBL" id="NDWU01000007">
    <property type="protein sequence ID" value="PUA32678.1"/>
    <property type="molecule type" value="Genomic_DNA"/>
</dbReference>
<gene>
    <name evidence="7" type="primary">rps4e</name>
    <name evidence="9" type="ORF">B9J98_03615</name>
</gene>
<keyword evidence="3 7" id="KW-0694">RNA-binding</keyword>
<proteinExistence type="inferred from homology"/>
<evidence type="ECO:0000256" key="4">
    <source>
        <dbReference type="ARBA" id="ARBA00022980"/>
    </source>
</evidence>
<dbReference type="Gene3D" id="2.30.30.30">
    <property type="match status" value="1"/>
</dbReference>
<evidence type="ECO:0000256" key="1">
    <source>
        <dbReference type="ARBA" id="ARBA00007500"/>
    </source>
</evidence>
<keyword evidence="5 7" id="KW-0687">Ribonucleoprotein</keyword>
<dbReference type="GO" id="GO:0006412">
    <property type="term" value="P:translation"/>
    <property type="evidence" value="ECO:0007669"/>
    <property type="project" value="UniProtKB-UniRule"/>
</dbReference>
<dbReference type="Pfam" id="PF08071">
    <property type="entry name" value="RS4NT"/>
    <property type="match status" value="1"/>
</dbReference>
<sequence>MGHLKRLAAPRHFDVPRKAAKFVIKPSPGPHPIEGCIPLGVLLRDHIKYAETMLEAKKIVKERKVLVDWRVVTDHKFPVGLMDIVSIPEMDEHFRILPVYRKGLSLIKIQGDEARLKICKIIRKMHVNGGHLQITLHDGNNFRFKEVGAEVLSYKTGDSLLVSFPEKSIIKHLKLSEGNYALVIKGPEEGRHGKIVEVRRDVAYPSKPTVTLETENGKVTTLLSYVMVVGEDAPMVTLA</sequence>
<dbReference type="FunFam" id="3.10.290.10:FF:000002">
    <property type="entry name" value="40S ribosomal protein S4"/>
    <property type="match status" value="1"/>
</dbReference>
<dbReference type="InterPro" id="IPR000876">
    <property type="entry name" value="Ribosomal_eS4"/>
</dbReference>
<dbReference type="PANTHER" id="PTHR11581">
    <property type="entry name" value="30S/40S RIBOSOMAL PROTEIN S4"/>
    <property type="match status" value="1"/>
</dbReference>
<name>A0A2R7Y573_9ARCH</name>
<evidence type="ECO:0000256" key="3">
    <source>
        <dbReference type="ARBA" id="ARBA00022884"/>
    </source>
</evidence>
<protein>
    <recommendedName>
        <fullName evidence="6 7">Small ribosomal subunit protein eS4</fullName>
    </recommendedName>
</protein>
<dbReference type="Proteomes" id="UP000244066">
    <property type="component" value="Unassembled WGS sequence"/>
</dbReference>
<dbReference type="Pfam" id="PF01479">
    <property type="entry name" value="S4"/>
    <property type="match status" value="1"/>
</dbReference>
<reference evidence="9 10" key="1">
    <citation type="submission" date="2017-04" db="EMBL/GenBank/DDBJ databases">
        <title>Draft Aigarchaeota genome from a New Zealand hot spring.</title>
        <authorList>
            <person name="Reysenbach A.-L."/>
            <person name="Donaho J.A."/>
            <person name="Gerhart J."/>
            <person name="Kelley J.F."/>
            <person name="Kouba K."/>
            <person name="Podar M."/>
            <person name="Stott M."/>
        </authorList>
    </citation>
    <scope>NUCLEOTIDE SEQUENCE [LARGE SCALE GENOMIC DNA]</scope>
    <source>
        <strain evidence="9">NZ13_MG1</strain>
    </source>
</reference>
<keyword evidence="4 7" id="KW-0689">Ribosomal protein</keyword>
<dbReference type="InterPro" id="IPR014722">
    <property type="entry name" value="Rib_uL2_dom2"/>
</dbReference>
<dbReference type="AlphaFoldDB" id="A0A2R7Y573"/>
<evidence type="ECO:0000256" key="6">
    <source>
        <dbReference type="ARBA" id="ARBA00035272"/>
    </source>
</evidence>
<comment type="caution">
    <text evidence="9">The sequence shown here is derived from an EMBL/GenBank/DDBJ whole genome shotgun (WGS) entry which is preliminary data.</text>
</comment>
<evidence type="ECO:0000256" key="5">
    <source>
        <dbReference type="ARBA" id="ARBA00023274"/>
    </source>
</evidence>
<evidence type="ECO:0000313" key="10">
    <source>
        <dbReference type="Proteomes" id="UP000244066"/>
    </source>
</evidence>
<dbReference type="HAMAP" id="MF_00485">
    <property type="entry name" value="Ribosomal_eS4"/>
    <property type="match status" value="1"/>
</dbReference>
<dbReference type="CDD" id="cd00165">
    <property type="entry name" value="S4"/>
    <property type="match status" value="1"/>
</dbReference>
<dbReference type="InterPro" id="IPR002942">
    <property type="entry name" value="S4_RNA-bd"/>
</dbReference>
<dbReference type="InterPro" id="IPR036986">
    <property type="entry name" value="S4_RNA-bd_sf"/>
</dbReference>
<dbReference type="GO" id="GO:0003735">
    <property type="term" value="F:structural constituent of ribosome"/>
    <property type="evidence" value="ECO:0007669"/>
    <property type="project" value="InterPro"/>
</dbReference>
<feature type="domain" description="RNA-binding S4" evidence="8">
    <location>
        <begin position="37"/>
        <end position="101"/>
    </location>
</feature>
<dbReference type="SMART" id="SM00363">
    <property type="entry name" value="S4"/>
    <property type="match status" value="1"/>
</dbReference>
<dbReference type="Gene3D" id="2.40.50.740">
    <property type="match status" value="1"/>
</dbReference>
<dbReference type="PIRSF" id="PIRSF002116">
    <property type="entry name" value="Ribosomal_S4"/>
    <property type="match status" value="1"/>
</dbReference>
<dbReference type="CDD" id="cd06087">
    <property type="entry name" value="KOW_RPS4"/>
    <property type="match status" value="1"/>
</dbReference>
<dbReference type="Gene3D" id="3.10.290.10">
    <property type="entry name" value="RNA-binding S4 domain"/>
    <property type="match status" value="1"/>
</dbReference>
<keyword evidence="2" id="KW-0699">rRNA-binding</keyword>
<evidence type="ECO:0000256" key="7">
    <source>
        <dbReference type="HAMAP-Rule" id="MF_00485"/>
    </source>
</evidence>
<dbReference type="SUPFAM" id="SSF55174">
    <property type="entry name" value="Alpha-L RNA-binding motif"/>
    <property type="match status" value="1"/>
</dbReference>
<organism evidence="9 10">
    <name type="scientific">Candidatus Terraquivivens tikiterensis</name>
    <dbReference type="NCBI Taxonomy" id="1980982"/>
    <lineage>
        <taxon>Archaea</taxon>
        <taxon>Nitrososphaerota</taxon>
        <taxon>Candidatus Wolframiiraptoraceae</taxon>
        <taxon>Candidatus Terraquivivens</taxon>
    </lineage>
</organism>
<evidence type="ECO:0000256" key="2">
    <source>
        <dbReference type="ARBA" id="ARBA00022730"/>
    </source>
</evidence>
<dbReference type="GO" id="GO:0022627">
    <property type="term" value="C:cytosolic small ribosomal subunit"/>
    <property type="evidence" value="ECO:0007669"/>
    <property type="project" value="TreeGrafter"/>
</dbReference>
<dbReference type="InterPro" id="IPR013843">
    <property type="entry name" value="Ribosomal_eS4_N"/>
</dbReference>
<dbReference type="PROSITE" id="PS50889">
    <property type="entry name" value="S4"/>
    <property type="match status" value="1"/>
</dbReference>
<dbReference type="NCBIfam" id="NF003312">
    <property type="entry name" value="PRK04313.1"/>
    <property type="match status" value="1"/>
</dbReference>
<dbReference type="InterPro" id="IPR038237">
    <property type="entry name" value="Ribosomal_eS4_central_sf"/>
</dbReference>
<evidence type="ECO:0000259" key="8">
    <source>
        <dbReference type="SMART" id="SM00363"/>
    </source>
</evidence>
<dbReference type="InterPro" id="IPR013845">
    <property type="entry name" value="Ribosomal_eS4_central_region"/>
</dbReference>
<evidence type="ECO:0000313" key="9">
    <source>
        <dbReference type="EMBL" id="PUA32678.1"/>
    </source>
</evidence>
<accession>A0A2R7Y573</accession>
<dbReference type="InterPro" id="IPR041982">
    <property type="entry name" value="Ribosomal_eS4_KOW"/>
</dbReference>